<keyword evidence="9" id="KW-0411">Iron-sulfur</keyword>
<dbReference type="Gene3D" id="3.40.228.10">
    <property type="entry name" value="Dimethylsulfoxide Reductase, domain 2"/>
    <property type="match status" value="1"/>
</dbReference>
<keyword evidence="12" id="KW-1185">Reference proteome</keyword>
<dbReference type="Pfam" id="PF00384">
    <property type="entry name" value="Molybdopterin"/>
    <property type="match status" value="1"/>
</dbReference>
<protein>
    <submittedName>
        <fullName evidence="11">Formate dehydrogenase major subunit</fullName>
    </submittedName>
</protein>
<organism evidence="11 12">
    <name type="scientific">Rhodococcus koreensis</name>
    <dbReference type="NCBI Taxonomy" id="99653"/>
    <lineage>
        <taxon>Bacteria</taxon>
        <taxon>Bacillati</taxon>
        <taxon>Actinomycetota</taxon>
        <taxon>Actinomycetes</taxon>
        <taxon>Mycobacteriales</taxon>
        <taxon>Nocardiaceae</taxon>
        <taxon>Rhodococcus</taxon>
    </lineage>
</organism>
<dbReference type="NCBIfam" id="TIGR01701">
    <property type="entry name" value="Fdhalpha-like"/>
    <property type="match status" value="1"/>
</dbReference>
<dbReference type="OrthoDB" id="5287431at2"/>
<keyword evidence="5" id="KW-0500">Molybdenum</keyword>
<accession>A0A1H4XUW1</accession>
<dbReference type="GO" id="GO:0008863">
    <property type="term" value="F:formate dehydrogenase (NAD+) activity"/>
    <property type="evidence" value="ECO:0007669"/>
    <property type="project" value="InterPro"/>
</dbReference>
<evidence type="ECO:0000256" key="8">
    <source>
        <dbReference type="ARBA" id="ARBA00023004"/>
    </source>
</evidence>
<dbReference type="InterPro" id="IPR006656">
    <property type="entry name" value="Mopterin_OxRdtase"/>
</dbReference>
<feature type="domain" description="Molybdopterin oxidoreductase" evidence="10">
    <location>
        <begin position="130"/>
        <end position="509"/>
    </location>
</feature>
<dbReference type="GO" id="GO:0016020">
    <property type="term" value="C:membrane"/>
    <property type="evidence" value="ECO:0007669"/>
    <property type="project" value="TreeGrafter"/>
</dbReference>
<dbReference type="GO" id="GO:0051539">
    <property type="term" value="F:4 iron, 4 sulfur cluster binding"/>
    <property type="evidence" value="ECO:0007669"/>
    <property type="project" value="UniProtKB-KW"/>
</dbReference>
<evidence type="ECO:0000313" key="12">
    <source>
        <dbReference type="Proteomes" id="UP000183561"/>
    </source>
</evidence>
<keyword evidence="8" id="KW-0408">Iron</keyword>
<dbReference type="GO" id="GO:0030151">
    <property type="term" value="F:molybdenum ion binding"/>
    <property type="evidence" value="ECO:0007669"/>
    <property type="project" value="InterPro"/>
</dbReference>
<keyword evidence="7" id="KW-0560">Oxidoreductase</keyword>
<comment type="cofactor">
    <cofactor evidence="1">
        <name>Mo-bis(molybdopterin guanine dinucleotide)</name>
        <dbReference type="ChEBI" id="CHEBI:60539"/>
    </cofactor>
</comment>
<reference evidence="12" key="1">
    <citation type="submission" date="2016-10" db="EMBL/GenBank/DDBJ databases">
        <authorList>
            <person name="Varghese N."/>
            <person name="Submissions S."/>
        </authorList>
    </citation>
    <scope>NUCLEOTIDE SEQUENCE [LARGE SCALE GENOMIC DNA]</scope>
    <source>
        <strain evidence="12">DSM 44498</strain>
    </source>
</reference>
<proteinExistence type="inferred from homology"/>
<evidence type="ECO:0000256" key="1">
    <source>
        <dbReference type="ARBA" id="ARBA00001942"/>
    </source>
</evidence>
<comment type="similarity">
    <text evidence="3">Belongs to the prokaryotic molybdopterin-containing oxidoreductase family.</text>
</comment>
<evidence type="ECO:0000256" key="7">
    <source>
        <dbReference type="ARBA" id="ARBA00023002"/>
    </source>
</evidence>
<dbReference type="PIRSF" id="PIRSF000144">
    <property type="entry name" value="CbbBc"/>
    <property type="match status" value="1"/>
</dbReference>
<dbReference type="InterPro" id="IPR010046">
    <property type="entry name" value="Mopterin_OxRdtse_a_bac"/>
</dbReference>
<dbReference type="SUPFAM" id="SSF50692">
    <property type="entry name" value="ADC-like"/>
    <property type="match status" value="1"/>
</dbReference>
<dbReference type="EMBL" id="FNSV01000005">
    <property type="protein sequence ID" value="SED09423.1"/>
    <property type="molecule type" value="Genomic_DNA"/>
</dbReference>
<gene>
    <name evidence="11" type="ORF">SAMN04490239_6783</name>
</gene>
<evidence type="ECO:0000256" key="2">
    <source>
        <dbReference type="ARBA" id="ARBA00001966"/>
    </source>
</evidence>
<evidence type="ECO:0000256" key="5">
    <source>
        <dbReference type="ARBA" id="ARBA00022505"/>
    </source>
</evidence>
<evidence type="ECO:0000259" key="10">
    <source>
        <dbReference type="Pfam" id="PF00384"/>
    </source>
</evidence>
<keyword evidence="6" id="KW-0479">Metal-binding</keyword>
<sequence>MTDTTDRPEATGRPDRFAFDEDDVVVTHEKSYAAGVPAVLVSLRRGVEQMGPVRTARTFFRLNQRHGFDCPGCAWPETPGHRKHAEFCENGAKAVAEEATTRTVTPEFFAQHSVAELLGRTEFWLGQQGRLTHPMVLLPGATHYEPIGWDAAFALIAGELRALGSPDEAVFYTSGRTSNEAAFVYQLMIRAFGTNNLPDCSNMCHESSGSALVETIGIGKGSVSVPDLENADLIVIAGQNPGTNHPRMLSTLEKAKANGARVIAINPLPEAGLLRFKDPQKVHGVVGDGVAIADEFLQIRIGGDQALFQGLGRLLLEAEDAAPGTVLDREFIDRHTAGFEECAAHLRRVDLGTVVAATGLTLEQIRATADALIGSEKTIICWAMGLTQQTHGVATIQDAVNLLLLQGMIGKPGAGVCPVRGHSNVQGDRTMGIWEKMPEAFLAALDAEFGIRSPRTHGLDAVDSIRAMRDGTASVFVGMGGNFVSATPDTETTEAALRHCALTVQVSTKLNRSHLVTGRAALILPSLGRTDKDVQNGRKQQVTVEDSMSMVHLSRGGLTPASEQLRSEVSIVCGIAQALFGPGHAVPWAAFTADYDRIRDSIARVIPGFADFNRRVRGPDGFGLPHPPRDERRFDTETGKANFTVNELSWVPVPAGRLILQTMRSHDQYNTTIYGLDDRYRGVKGGRRVLFINEFDITALGYAAGDRVDLVSEWQTPDGSVEERRAEDFRLVPYPTPQGNVAAYYPETNPLIPLDHVAKKSNTPVSKAVTIRLERRG</sequence>
<dbReference type="AlphaFoldDB" id="A0A1H4XUW1"/>
<dbReference type="InterPro" id="IPR009010">
    <property type="entry name" value="Asp_de-COase-like_dom_sf"/>
</dbReference>
<evidence type="ECO:0000256" key="3">
    <source>
        <dbReference type="ARBA" id="ARBA00010312"/>
    </source>
</evidence>
<dbReference type="PANTHER" id="PTHR43105">
    <property type="entry name" value="RESPIRATORY NITRATE REDUCTASE"/>
    <property type="match status" value="1"/>
</dbReference>
<comment type="cofactor">
    <cofactor evidence="2">
        <name>[4Fe-4S] cluster</name>
        <dbReference type="ChEBI" id="CHEBI:49883"/>
    </cofactor>
</comment>
<evidence type="ECO:0000256" key="6">
    <source>
        <dbReference type="ARBA" id="ARBA00022723"/>
    </source>
</evidence>
<dbReference type="Gene3D" id="3.40.50.740">
    <property type="match status" value="1"/>
</dbReference>
<evidence type="ECO:0000313" key="11">
    <source>
        <dbReference type="EMBL" id="SED09423.1"/>
    </source>
</evidence>
<evidence type="ECO:0000256" key="9">
    <source>
        <dbReference type="ARBA" id="ARBA00023014"/>
    </source>
</evidence>
<dbReference type="PANTHER" id="PTHR43105:SF4">
    <property type="entry name" value="PROTEIN YDEP"/>
    <property type="match status" value="1"/>
</dbReference>
<dbReference type="CDD" id="cd02787">
    <property type="entry name" value="MopB_CT_ydeP"/>
    <property type="match status" value="1"/>
</dbReference>
<dbReference type="InterPro" id="IPR041953">
    <property type="entry name" value="YdeP_MopB"/>
</dbReference>
<name>A0A1H4XUW1_9NOCA</name>
<keyword evidence="4" id="KW-0004">4Fe-4S</keyword>
<dbReference type="Proteomes" id="UP000183561">
    <property type="component" value="Unassembled WGS sequence"/>
</dbReference>
<dbReference type="RefSeq" id="WP_072950991.1">
    <property type="nucleotide sequence ID" value="NZ_FNSV01000005.1"/>
</dbReference>
<evidence type="ECO:0000256" key="4">
    <source>
        <dbReference type="ARBA" id="ARBA00022485"/>
    </source>
</evidence>
<dbReference type="InterPro" id="IPR050123">
    <property type="entry name" value="Prok_molybdopt-oxidoreductase"/>
</dbReference>
<dbReference type="SUPFAM" id="SSF53706">
    <property type="entry name" value="Formate dehydrogenase/DMSO reductase, domains 1-3"/>
    <property type="match status" value="1"/>
</dbReference>
<dbReference type="InterPro" id="IPR037951">
    <property type="entry name" value="MopB_CT_YdeP"/>
</dbReference>
<dbReference type="CDD" id="cd02767">
    <property type="entry name" value="MopB_ydeP"/>
    <property type="match status" value="1"/>
</dbReference>